<protein>
    <submittedName>
        <fullName evidence="4">Uncharacterized protein</fullName>
    </submittedName>
</protein>
<proteinExistence type="predicted"/>
<name>A0A8T1X2N1_9STRA</name>
<evidence type="ECO:0000256" key="1">
    <source>
        <dbReference type="SAM" id="MobiDB-lite"/>
    </source>
</evidence>
<reference evidence="4" key="1">
    <citation type="submission" date="2021-02" db="EMBL/GenBank/DDBJ databases">
        <authorList>
            <person name="Palmer J.M."/>
        </authorList>
    </citation>
    <scope>NUCLEOTIDE SEQUENCE</scope>
    <source>
        <strain evidence="4">SCRP23</strain>
    </source>
</reference>
<feature type="transmembrane region" description="Helical" evidence="2">
    <location>
        <begin position="1102"/>
        <end position="1121"/>
    </location>
</feature>
<dbReference type="AlphaFoldDB" id="A0A8T1X2N1"/>
<accession>A0A8T1X2N1</accession>
<evidence type="ECO:0000313" key="4">
    <source>
        <dbReference type="EMBL" id="KAG7399986.1"/>
    </source>
</evidence>
<keyword evidence="5" id="KW-1185">Reference proteome</keyword>
<feature type="signal peptide" evidence="3">
    <location>
        <begin position="1"/>
        <end position="18"/>
    </location>
</feature>
<keyword evidence="2" id="KW-0472">Membrane</keyword>
<feature type="compositionally biased region" description="Pro residues" evidence="1">
    <location>
        <begin position="176"/>
        <end position="190"/>
    </location>
</feature>
<gene>
    <name evidence="4" type="ORF">PHYBOEH_007327</name>
</gene>
<feature type="compositionally biased region" description="Low complexity" evidence="1">
    <location>
        <begin position="191"/>
        <end position="202"/>
    </location>
</feature>
<evidence type="ECO:0000256" key="3">
    <source>
        <dbReference type="SAM" id="SignalP"/>
    </source>
</evidence>
<keyword evidence="3" id="KW-0732">Signal</keyword>
<dbReference type="EMBL" id="JAGDFL010000040">
    <property type="protein sequence ID" value="KAG7399986.1"/>
    <property type="molecule type" value="Genomic_DNA"/>
</dbReference>
<feature type="region of interest" description="Disordered" evidence="1">
    <location>
        <begin position="147"/>
        <end position="202"/>
    </location>
</feature>
<dbReference type="Proteomes" id="UP000693981">
    <property type="component" value="Unassembled WGS sequence"/>
</dbReference>
<comment type="caution">
    <text evidence="4">The sequence shown here is derived from an EMBL/GenBank/DDBJ whole genome shotgun (WGS) entry which is preliminary data.</text>
</comment>
<evidence type="ECO:0000256" key="2">
    <source>
        <dbReference type="SAM" id="Phobius"/>
    </source>
</evidence>
<evidence type="ECO:0000313" key="5">
    <source>
        <dbReference type="Proteomes" id="UP000693981"/>
    </source>
</evidence>
<organism evidence="4 5">
    <name type="scientific">Phytophthora boehmeriae</name>
    <dbReference type="NCBI Taxonomy" id="109152"/>
    <lineage>
        <taxon>Eukaryota</taxon>
        <taxon>Sar</taxon>
        <taxon>Stramenopiles</taxon>
        <taxon>Oomycota</taxon>
        <taxon>Peronosporomycetes</taxon>
        <taxon>Peronosporales</taxon>
        <taxon>Peronosporaceae</taxon>
        <taxon>Phytophthora</taxon>
    </lineage>
</organism>
<keyword evidence="2" id="KW-1133">Transmembrane helix</keyword>
<sequence>MKFLSGLLALQLPLGALGMTASVGVKDSLMAERRDRSVSFAEMPFELSTDLLLANEISFRADQIDPHQSDILTPDGRIKCTESKSSDDDGEVTVVLAFSKCLDDNALGIVDQWVNQVKTTIRTMAGVNDLNITFQSTMVPCDAASAQPKQIATDQGGVSGAQTSTTTQPPTEVATSPPPSTGTSTSPPPSTETTSSPPETITTTTLDTFTPGLLAIHDSMLLADEVHSADLNRLEAFPAFGTVMNLADDGIALAVKPLAVISFVTDEKSFSEVKQFEASTHVSKTFNFHICHDGTNCGETFENCVKLQVAGDLFMYNPFTVTRSLQCANLDGGVPVTYKDEYGVRQCFCSCPAGHELQLNDYGVSSCVQIVEETCPCAWAKCDGFKHYVDTDVDVCSFRDVATKWSLPVPFPTDGYVSDKRTTLTEGYLDPRITVKAEREQDAEYMGSDIRSAIGAYATLPLTFEQVVGLDSKASSFSPMVSKADDTETHSKVTTWKDYQVNRVANIDDFKFTSYGKYHLEVSAYDYFSSATCNGCLVIVDKNRPTATTSCPQNFCDDPTDPVRCAGSAELTDANLDKAARLTDEYFDFAGKAKNDACSVNNRCDSKDFSRQDFFSSSYASSDHNNAHKCFKKADVIADLLNNDQTKSNPLITADVPDNTAQPIPAGQCTRCCKMTTALKEWWTDYRCGSDYDARYCEGDSRQTCEFKQCLVVNGNTLATVTASIKEEAKAESDAVLSQVDKQDYQTVTQIHRALDCTSFGGTDGRCDFTAKLSELIDTTEHVNFELHGHGEPTDYIYWRFKLITEGSSWQLWKTAKHDEYGELQYDNDDVQTFTAPETKIVIEAWTQCGLVRTFYFFVHLHVNSPVDVCDKFSSMWYQTSVSRLPIEKGMCAYPGSDFAEITFDFHPNVGLQYSRTELRMKVSKVECNGTLENREPVKILSVTENSPEIVTRFAVAMLEKPTTEAATSFHVDCAFTYTRFSGTEFSETCRRDFSISDCKGPAFDTPNAQCEFDKCAGNNKAGLYEACGGTIVKADDTCTIVEQGEKECCQDCTTTEVTCTPLLNLPNADTDIKRCEPNAGGAYSSSYAAVLLTQAAQEHPAVLVLMGSTALIAVVALVVVRRRVVHSYSAQTADDAYYPLLH</sequence>
<keyword evidence="2" id="KW-0812">Transmembrane</keyword>
<dbReference type="OrthoDB" id="74957at2759"/>
<feature type="compositionally biased region" description="Polar residues" evidence="1">
    <location>
        <begin position="160"/>
        <end position="174"/>
    </location>
</feature>
<feature type="chain" id="PRO_5035739525" evidence="3">
    <location>
        <begin position="19"/>
        <end position="1143"/>
    </location>
</feature>